<dbReference type="GO" id="GO:0005960">
    <property type="term" value="C:glycine cleavage complex"/>
    <property type="evidence" value="ECO:0007669"/>
    <property type="project" value="TreeGrafter"/>
</dbReference>
<protein>
    <recommendedName>
        <fullName evidence="3">glycine dehydrogenase (aminomethyl-transferring)</fullName>
        <ecNumber evidence="3">1.4.4.2</ecNumber>
    </recommendedName>
</protein>
<dbReference type="InterPro" id="IPR049315">
    <property type="entry name" value="GDC-P_N"/>
</dbReference>
<dbReference type="Pfam" id="PF02347">
    <property type="entry name" value="GDC-P"/>
    <property type="match status" value="2"/>
</dbReference>
<comment type="catalytic activity">
    <reaction evidence="6">
        <text>N(6)-[(R)-lipoyl]-L-lysyl-[glycine-cleavage complex H protein] + glycine + H(+) = N(6)-[(R)-S(8)-aminomethyldihydrolipoyl]-L-lysyl-[glycine-cleavage complex H protein] + CO2</text>
        <dbReference type="Rhea" id="RHEA:24304"/>
        <dbReference type="Rhea" id="RHEA-COMP:10494"/>
        <dbReference type="Rhea" id="RHEA-COMP:10495"/>
        <dbReference type="ChEBI" id="CHEBI:15378"/>
        <dbReference type="ChEBI" id="CHEBI:16526"/>
        <dbReference type="ChEBI" id="CHEBI:57305"/>
        <dbReference type="ChEBI" id="CHEBI:83099"/>
        <dbReference type="ChEBI" id="CHEBI:83143"/>
        <dbReference type="EC" id="1.4.4.2"/>
    </reaction>
</comment>
<dbReference type="NCBIfam" id="NF003346">
    <property type="entry name" value="PRK04366.1"/>
    <property type="match status" value="1"/>
</dbReference>
<dbReference type="GO" id="GO:0019464">
    <property type="term" value="P:glycine decarboxylation via glycine cleavage system"/>
    <property type="evidence" value="ECO:0007669"/>
    <property type="project" value="TreeGrafter"/>
</dbReference>
<dbReference type="InterPro" id="IPR015421">
    <property type="entry name" value="PyrdxlP-dep_Trfase_major"/>
</dbReference>
<dbReference type="GO" id="GO:0005829">
    <property type="term" value="C:cytosol"/>
    <property type="evidence" value="ECO:0007669"/>
    <property type="project" value="TreeGrafter"/>
</dbReference>
<dbReference type="GO" id="GO:0030170">
    <property type="term" value="F:pyridoxal phosphate binding"/>
    <property type="evidence" value="ECO:0007669"/>
    <property type="project" value="TreeGrafter"/>
</dbReference>
<evidence type="ECO:0000256" key="5">
    <source>
        <dbReference type="ARBA" id="ARBA00023002"/>
    </source>
</evidence>
<dbReference type="GO" id="GO:0004375">
    <property type="term" value="F:glycine dehydrogenase (decarboxylating) activity"/>
    <property type="evidence" value="ECO:0007669"/>
    <property type="project" value="UniProtKB-EC"/>
</dbReference>
<dbReference type="InterPro" id="IPR020581">
    <property type="entry name" value="GDC_P"/>
</dbReference>
<comment type="similarity">
    <text evidence="2">Belongs to the GcvP family.</text>
</comment>
<evidence type="ECO:0000256" key="1">
    <source>
        <dbReference type="ARBA" id="ARBA00001933"/>
    </source>
</evidence>
<evidence type="ECO:0000256" key="4">
    <source>
        <dbReference type="ARBA" id="ARBA00022898"/>
    </source>
</evidence>
<proteinExistence type="inferred from homology"/>
<dbReference type="AlphaFoldDB" id="A0A381R1R8"/>
<dbReference type="PANTHER" id="PTHR11773:SF1">
    <property type="entry name" value="GLYCINE DEHYDROGENASE (DECARBOXYLATING), MITOCHONDRIAL"/>
    <property type="match status" value="1"/>
</dbReference>
<dbReference type="SUPFAM" id="SSF53383">
    <property type="entry name" value="PLP-dependent transferases"/>
    <property type="match status" value="2"/>
</dbReference>
<organism evidence="9">
    <name type="scientific">marine metagenome</name>
    <dbReference type="NCBI Taxonomy" id="408172"/>
    <lineage>
        <taxon>unclassified sequences</taxon>
        <taxon>metagenomes</taxon>
        <taxon>ecological metagenomes</taxon>
    </lineage>
</organism>
<name>A0A381R1R8_9ZZZZ</name>
<feature type="domain" description="Glycine cleavage system P-protein N-terminal" evidence="7">
    <location>
        <begin position="11"/>
        <end position="437"/>
    </location>
</feature>
<keyword evidence="5" id="KW-0560">Oxidoreductase</keyword>
<evidence type="ECO:0000259" key="7">
    <source>
        <dbReference type="Pfam" id="PF02347"/>
    </source>
</evidence>
<dbReference type="Gene3D" id="3.40.640.10">
    <property type="entry name" value="Type I PLP-dependent aspartate aminotransferase-like (Major domain)"/>
    <property type="match status" value="2"/>
</dbReference>
<dbReference type="FunFam" id="3.40.640.10:FF:000007">
    <property type="entry name" value="glycine dehydrogenase (Decarboxylating), mitochondrial"/>
    <property type="match status" value="1"/>
</dbReference>
<evidence type="ECO:0000256" key="3">
    <source>
        <dbReference type="ARBA" id="ARBA00012134"/>
    </source>
</evidence>
<feature type="domain" description="Glycine dehydrogenase C-terminal" evidence="8">
    <location>
        <begin position="777"/>
        <end position="898"/>
    </location>
</feature>
<dbReference type="FunFam" id="3.40.640.10:FF:000005">
    <property type="entry name" value="Glycine dehydrogenase (decarboxylating), mitochondrial"/>
    <property type="match status" value="1"/>
</dbReference>
<dbReference type="HAMAP" id="MF_00711">
    <property type="entry name" value="GcvP"/>
    <property type="match status" value="1"/>
</dbReference>
<dbReference type="InterPro" id="IPR015424">
    <property type="entry name" value="PyrdxlP-dep_Trfase"/>
</dbReference>
<feature type="domain" description="Glycine cleavage system P-protein N-terminal" evidence="7">
    <location>
        <begin position="476"/>
        <end position="732"/>
    </location>
</feature>
<dbReference type="PANTHER" id="PTHR11773">
    <property type="entry name" value="GLYCINE DEHYDROGENASE, DECARBOXYLATING"/>
    <property type="match status" value="1"/>
</dbReference>
<dbReference type="InterPro" id="IPR015422">
    <property type="entry name" value="PyrdxlP-dep_Trfase_small"/>
</dbReference>
<gene>
    <name evidence="9" type="ORF">METZ01_LOCUS38496</name>
</gene>
<dbReference type="Gene3D" id="3.90.1150.10">
    <property type="entry name" value="Aspartate Aminotransferase, domain 1"/>
    <property type="match status" value="1"/>
</dbReference>
<dbReference type="GO" id="GO:0016594">
    <property type="term" value="F:glycine binding"/>
    <property type="evidence" value="ECO:0007669"/>
    <property type="project" value="TreeGrafter"/>
</dbReference>
<dbReference type="InterPro" id="IPR049316">
    <property type="entry name" value="GDC-P_C"/>
</dbReference>
<evidence type="ECO:0000256" key="2">
    <source>
        <dbReference type="ARBA" id="ARBA00010756"/>
    </source>
</evidence>
<evidence type="ECO:0000256" key="6">
    <source>
        <dbReference type="ARBA" id="ARBA00049026"/>
    </source>
</evidence>
<evidence type="ECO:0000313" key="9">
    <source>
        <dbReference type="EMBL" id="SUZ85642.1"/>
    </source>
</evidence>
<dbReference type="Pfam" id="PF21478">
    <property type="entry name" value="GcvP2_C"/>
    <property type="match status" value="1"/>
</dbReference>
<dbReference type="EC" id="1.4.4.2" evidence="3"/>
<dbReference type="CDD" id="cd00613">
    <property type="entry name" value="GDC-P"/>
    <property type="match status" value="2"/>
</dbReference>
<keyword evidence="4" id="KW-0663">Pyridoxal phosphate</keyword>
<evidence type="ECO:0000259" key="8">
    <source>
        <dbReference type="Pfam" id="PF21478"/>
    </source>
</evidence>
<dbReference type="NCBIfam" id="TIGR00461">
    <property type="entry name" value="gcvP"/>
    <property type="match status" value="1"/>
</dbReference>
<dbReference type="EMBL" id="UINC01001645">
    <property type="protein sequence ID" value="SUZ85642.1"/>
    <property type="molecule type" value="Genomic_DNA"/>
</dbReference>
<reference evidence="9" key="1">
    <citation type="submission" date="2018-05" db="EMBL/GenBank/DDBJ databases">
        <authorList>
            <person name="Lanie J.A."/>
            <person name="Ng W.-L."/>
            <person name="Kazmierczak K.M."/>
            <person name="Andrzejewski T.M."/>
            <person name="Davidsen T.M."/>
            <person name="Wayne K.J."/>
            <person name="Tettelin H."/>
            <person name="Glass J.I."/>
            <person name="Rusch D."/>
            <person name="Podicherti R."/>
            <person name="Tsui H.-C.T."/>
            <person name="Winkler M.E."/>
        </authorList>
    </citation>
    <scope>NUCLEOTIDE SEQUENCE</scope>
</reference>
<sequence>MPSDAAARFARRHIGPRPVDLERMLATVHANSLDGLIDEAIPSAIRLSESLDLPEAEDEHQCLTRLQAIAANNQNFRSFLGTGYYGCVTPAVILRNVFENPSWYTPYTPYQAEIAQGRLEALLNFQTMVTDLTGMEVANASLLDEATAAAEAMAMLHRMNSQKANRFLVSTNCYPQTMDVISGRAEPIGIEIEVVDVEAIDITEDVFGLLLQYPDNSGAVMSLDSVIDRAHAAGAKVAVASDLLALTLLRPPGEMGADVVIGNSQRYGVPQGYGGPHAAFLATREKYVRQMPGRVIGVSVDRNGEPAYRMALQTREQHIRREKATSNICTAQALLANIAGFYAVYHGPDGLVGIARRVHSLAYRLADNLESLGFEQQNVEFFDTLRITPGSPKVSDRVALAAQNSKLNFRYFENNDIGIALDETTTAADVDDIVEVFSESVIPQGTETICGVELEFTPKYSEAIARQSPFLTHPVFQEHQSETEMMRYLKRLERRDIGLDTSMIPLGSCTMKLNAAAAMIPVSWKSIGGIHPFVPIEQAKGYTQIFSELESALRIITGLDAVSLQPNSGAQGEFAGLMVVRAYHRSRGEESRSVVLIPSSAHGTNPASAAMAGMQVVVVGCDSQGNVDIEDLRSKAMKYSDSLCALMITYPSTYGVFEQNIREVCKIVHEHGGQVYMDGANMNAQVGLTSPAAIGADVCHLNLHKTFAIPHGGGGPGMGPIAVAKHLAPYLPRHSFIQSKSKDPIPSVTAAPWGSASILTISYAYIRMLGGEGLTDASRYAILNANYLKARLGTHYDVLYSLPNGRVAHELILDLRPFRDSAGIDEQDVAKRLIDYGFHAPTVSFPVPGTMMVEPTESEPLEELDRFCEALIGIRQEIQEIVDGVAGQEDNVLKNAPHTAAMVTSDTWAHSYSREKAAFPKSFVRAQKFWPSVGRIDNSHGDRNLMCSCPPIEMWADSD</sequence>
<comment type="cofactor">
    <cofactor evidence="1">
        <name>pyridoxal 5'-phosphate</name>
        <dbReference type="ChEBI" id="CHEBI:597326"/>
    </cofactor>
</comment>
<accession>A0A381R1R8</accession>
<dbReference type="InterPro" id="IPR003437">
    <property type="entry name" value="GcvP"/>
</dbReference>